<dbReference type="GeneID" id="94364144"/>
<keyword evidence="6" id="KW-0145">Chemotaxis</keyword>
<keyword evidence="8" id="KW-0472">Membrane</keyword>
<comment type="subcellular location">
    <subcellularLocation>
        <location evidence="1">Bacterial flagellum basal body</location>
    </subcellularLocation>
    <subcellularLocation>
        <location evidence="2">Cell membrane</location>
        <topology evidence="2">Peripheral membrane protein</topology>
        <orientation evidence="2">Cytoplasmic side</orientation>
    </subcellularLocation>
</comment>
<dbReference type="OrthoDB" id="7616820at2"/>
<evidence type="ECO:0000256" key="4">
    <source>
        <dbReference type="ARBA" id="ARBA00021870"/>
    </source>
</evidence>
<evidence type="ECO:0000256" key="5">
    <source>
        <dbReference type="ARBA" id="ARBA00022475"/>
    </source>
</evidence>
<feature type="domain" description="Flagellar motor switch protein FliG N-terminal" evidence="13">
    <location>
        <begin position="35"/>
        <end position="133"/>
    </location>
</feature>
<keyword evidence="5" id="KW-1003">Cell membrane</keyword>
<comment type="caution">
    <text evidence="14">The sequence shown here is derived from an EMBL/GenBank/DDBJ whole genome shotgun (WGS) entry which is preliminary data.</text>
</comment>
<gene>
    <name evidence="14" type="ORF">C4N9_04510</name>
</gene>
<accession>A0A2U2CGT1</accession>
<dbReference type="Pfam" id="PF14842">
    <property type="entry name" value="FliG_N"/>
    <property type="match status" value="1"/>
</dbReference>
<dbReference type="Pfam" id="PF01706">
    <property type="entry name" value="FliG_C"/>
    <property type="match status" value="1"/>
</dbReference>
<evidence type="ECO:0000256" key="6">
    <source>
        <dbReference type="ARBA" id="ARBA00022500"/>
    </source>
</evidence>
<dbReference type="GO" id="GO:0006935">
    <property type="term" value="P:chemotaxis"/>
    <property type="evidence" value="ECO:0007669"/>
    <property type="project" value="UniProtKB-KW"/>
</dbReference>
<dbReference type="InterPro" id="IPR028263">
    <property type="entry name" value="FliG_N"/>
</dbReference>
<comment type="function">
    <text evidence="10">FliG is one of three proteins (FliG, FliN, FliM) that forms the rotor-mounted switch complex (C ring), located at the base of the basal body. This complex interacts with the CheY and CheZ chemotaxis proteins, in addition to contacting components of the motor that determine the direction of flagellar rotation.</text>
</comment>
<sequence length="366" mass="38816">MSQDLAKFSFPSLDTDTASAALNHAHAASGRTIRKLTGRQKAAIIVRLLVAEGADLKLSALPEDMQTALTETIAEMRLVDRDTLNTVIAEFVETMEQVGLSFPAGLGGALKALDGKLSPGASSRLRQRARAGEDPWERITSADTPSLLSVLEPESAEVASVVLSKLPVGRAAEILGKMPGERARRVAYGVSLTEGIAPDMVARIGASIARELDGRPARAFPSAPAARVGAILNSTSSQLRDDLLTGLEEDDAAFAEGVRKAIFTFANIAERVNPRDVPKLLREIPQAELITALAATLPAPDSPDGQAATFLLNNMSQRMAAALRDEVETRGRIKPKEADAALAAAVAAVRNLVEMGEITLLEEDEE</sequence>
<dbReference type="Proteomes" id="UP000244940">
    <property type="component" value="Unassembled WGS sequence"/>
</dbReference>
<dbReference type="GO" id="GO:0005886">
    <property type="term" value="C:plasma membrane"/>
    <property type="evidence" value="ECO:0007669"/>
    <property type="project" value="UniProtKB-SubCell"/>
</dbReference>
<keyword evidence="15" id="KW-1185">Reference proteome</keyword>
<keyword evidence="7" id="KW-0283">Flagellar rotation</keyword>
<protein>
    <recommendedName>
        <fullName evidence="4">Flagellar motor switch protein FliG</fullName>
    </recommendedName>
</protein>
<dbReference type="Pfam" id="PF14841">
    <property type="entry name" value="FliG_M"/>
    <property type="match status" value="1"/>
</dbReference>
<keyword evidence="14" id="KW-0966">Cell projection</keyword>
<dbReference type="GO" id="GO:0003774">
    <property type="term" value="F:cytoskeletal motor activity"/>
    <property type="evidence" value="ECO:0007669"/>
    <property type="project" value="InterPro"/>
</dbReference>
<evidence type="ECO:0000313" key="14">
    <source>
        <dbReference type="EMBL" id="PWE31019.1"/>
    </source>
</evidence>
<feature type="domain" description="Flagellar motor switch protein FliG C-terminal" evidence="11">
    <location>
        <begin position="246"/>
        <end position="360"/>
    </location>
</feature>
<evidence type="ECO:0000256" key="3">
    <source>
        <dbReference type="ARBA" id="ARBA00010299"/>
    </source>
</evidence>
<dbReference type="InterPro" id="IPR023087">
    <property type="entry name" value="Flg_Motor_Flig_C"/>
</dbReference>
<dbReference type="PRINTS" id="PR00954">
    <property type="entry name" value="FLGMOTORFLIG"/>
</dbReference>
<proteinExistence type="inferred from homology"/>
<dbReference type="EMBL" id="QEYD01000002">
    <property type="protein sequence ID" value="PWE31019.1"/>
    <property type="molecule type" value="Genomic_DNA"/>
</dbReference>
<keyword evidence="14" id="KW-0969">Cilium</keyword>
<dbReference type="SUPFAM" id="SSF48029">
    <property type="entry name" value="FliG"/>
    <property type="match status" value="2"/>
</dbReference>
<evidence type="ECO:0000256" key="7">
    <source>
        <dbReference type="ARBA" id="ARBA00022779"/>
    </source>
</evidence>
<dbReference type="RefSeq" id="WP_109532097.1">
    <property type="nucleotide sequence ID" value="NZ_QEYD01000002.1"/>
</dbReference>
<dbReference type="PANTHER" id="PTHR30534">
    <property type="entry name" value="FLAGELLAR MOTOR SWITCH PROTEIN FLIG"/>
    <property type="match status" value="1"/>
</dbReference>
<name>A0A2U2CGT1_9RHOB</name>
<reference evidence="14 15" key="1">
    <citation type="submission" date="2018-05" db="EMBL/GenBank/DDBJ databases">
        <title>Pararhodobacter marina sp. nov., isolated from deep-sea water of the Indian Ocean.</title>
        <authorList>
            <person name="Lai Q.Sr."/>
            <person name="Liu X."/>
            <person name="Shao Z."/>
        </authorList>
    </citation>
    <scope>NUCLEOTIDE SEQUENCE [LARGE SCALE GENOMIC DNA]</scope>
    <source>
        <strain evidence="14 15">CIC4N-9</strain>
    </source>
</reference>
<evidence type="ECO:0000256" key="1">
    <source>
        <dbReference type="ARBA" id="ARBA00004117"/>
    </source>
</evidence>
<evidence type="ECO:0000256" key="9">
    <source>
        <dbReference type="ARBA" id="ARBA00023143"/>
    </source>
</evidence>
<dbReference type="GO" id="GO:0009425">
    <property type="term" value="C:bacterial-type flagellum basal body"/>
    <property type="evidence" value="ECO:0007669"/>
    <property type="project" value="UniProtKB-SubCell"/>
</dbReference>
<evidence type="ECO:0000259" key="12">
    <source>
        <dbReference type="Pfam" id="PF14841"/>
    </source>
</evidence>
<evidence type="ECO:0000259" key="11">
    <source>
        <dbReference type="Pfam" id="PF01706"/>
    </source>
</evidence>
<feature type="domain" description="Flagellar motor switch protein FliG middle" evidence="12">
    <location>
        <begin position="146"/>
        <end position="216"/>
    </location>
</feature>
<evidence type="ECO:0000256" key="8">
    <source>
        <dbReference type="ARBA" id="ARBA00023136"/>
    </source>
</evidence>
<evidence type="ECO:0000256" key="10">
    <source>
        <dbReference type="ARBA" id="ARBA00025598"/>
    </source>
</evidence>
<comment type="similarity">
    <text evidence="3">Belongs to the FliG family.</text>
</comment>
<evidence type="ECO:0000256" key="2">
    <source>
        <dbReference type="ARBA" id="ARBA00004413"/>
    </source>
</evidence>
<evidence type="ECO:0000259" key="13">
    <source>
        <dbReference type="Pfam" id="PF14842"/>
    </source>
</evidence>
<keyword evidence="9" id="KW-0975">Bacterial flagellum</keyword>
<evidence type="ECO:0000313" key="15">
    <source>
        <dbReference type="Proteomes" id="UP000244940"/>
    </source>
</evidence>
<dbReference type="AlphaFoldDB" id="A0A2U2CGT1"/>
<dbReference type="InterPro" id="IPR000090">
    <property type="entry name" value="Flg_Motor_Flig"/>
</dbReference>
<dbReference type="InterPro" id="IPR011002">
    <property type="entry name" value="FliG_a-hlx"/>
</dbReference>
<organism evidence="14 15">
    <name type="scientific">Pararhodobacter marinus</name>
    <dbReference type="NCBI Taxonomy" id="2184063"/>
    <lineage>
        <taxon>Bacteria</taxon>
        <taxon>Pseudomonadati</taxon>
        <taxon>Pseudomonadota</taxon>
        <taxon>Alphaproteobacteria</taxon>
        <taxon>Rhodobacterales</taxon>
        <taxon>Paracoccaceae</taxon>
        <taxon>Pararhodobacter</taxon>
    </lineage>
</organism>
<dbReference type="Gene3D" id="1.10.220.30">
    <property type="match status" value="3"/>
</dbReference>
<keyword evidence="14" id="KW-0282">Flagellum</keyword>
<dbReference type="InterPro" id="IPR032779">
    <property type="entry name" value="FliG_M"/>
</dbReference>
<dbReference type="GO" id="GO:0071973">
    <property type="term" value="P:bacterial-type flagellum-dependent cell motility"/>
    <property type="evidence" value="ECO:0007669"/>
    <property type="project" value="InterPro"/>
</dbReference>
<dbReference type="PANTHER" id="PTHR30534:SF0">
    <property type="entry name" value="FLAGELLAR MOTOR SWITCH PROTEIN FLIG"/>
    <property type="match status" value="1"/>
</dbReference>